<feature type="compositionally biased region" description="Basic residues" evidence="7">
    <location>
        <begin position="178"/>
        <end position="188"/>
    </location>
</feature>
<feature type="region of interest" description="Disordered" evidence="7">
    <location>
        <begin position="70"/>
        <end position="286"/>
    </location>
</feature>
<evidence type="ECO:0000256" key="1">
    <source>
        <dbReference type="ARBA" id="ARBA00004123"/>
    </source>
</evidence>
<keyword evidence="4" id="KW-0238">DNA-binding</keyword>
<name>A0A9N9DQG8_9GLOM</name>
<organism evidence="8 9">
    <name type="scientific">Dentiscutata erythropus</name>
    <dbReference type="NCBI Taxonomy" id="1348616"/>
    <lineage>
        <taxon>Eukaryota</taxon>
        <taxon>Fungi</taxon>
        <taxon>Fungi incertae sedis</taxon>
        <taxon>Mucoromycota</taxon>
        <taxon>Glomeromycotina</taxon>
        <taxon>Glomeromycetes</taxon>
        <taxon>Diversisporales</taxon>
        <taxon>Gigasporaceae</taxon>
        <taxon>Dentiscutata</taxon>
    </lineage>
</organism>
<feature type="compositionally biased region" description="Basic and acidic residues" evidence="7">
    <location>
        <begin position="270"/>
        <end position="285"/>
    </location>
</feature>
<comment type="similarity">
    <text evidence="2">Belongs to the HMGA family.</text>
</comment>
<dbReference type="EMBL" id="CAJVPY010005707">
    <property type="protein sequence ID" value="CAG8648716.1"/>
    <property type="molecule type" value="Genomic_DNA"/>
</dbReference>
<dbReference type="InterPro" id="IPR000637">
    <property type="entry name" value="HMGI/Y_DNA-bd_CS"/>
</dbReference>
<dbReference type="SMART" id="SM00384">
    <property type="entry name" value="AT_hook"/>
    <property type="match status" value="9"/>
</dbReference>
<feature type="compositionally biased region" description="Polar residues" evidence="7">
    <location>
        <begin position="1"/>
        <end position="19"/>
    </location>
</feature>
<feature type="compositionally biased region" description="Basic and acidic residues" evidence="7">
    <location>
        <begin position="205"/>
        <end position="227"/>
    </location>
</feature>
<dbReference type="GO" id="GO:0003712">
    <property type="term" value="F:transcription coregulator activity"/>
    <property type="evidence" value="ECO:0007669"/>
    <property type="project" value="TreeGrafter"/>
</dbReference>
<dbReference type="PANTHER" id="PTHR23341">
    <property type="entry name" value="HIGH MOBILITY GROUP PROTEINS HMG-A AND C"/>
    <property type="match status" value="1"/>
</dbReference>
<dbReference type="AlphaFoldDB" id="A0A9N9DQG8"/>
<dbReference type="InterPro" id="IPR017956">
    <property type="entry name" value="AT_hook_DNA-bd_motif"/>
</dbReference>
<evidence type="ECO:0000313" key="8">
    <source>
        <dbReference type="EMBL" id="CAG8648716.1"/>
    </source>
</evidence>
<dbReference type="GO" id="GO:0003677">
    <property type="term" value="F:DNA binding"/>
    <property type="evidence" value="ECO:0007669"/>
    <property type="project" value="UniProtKB-KW"/>
</dbReference>
<evidence type="ECO:0000313" key="9">
    <source>
        <dbReference type="Proteomes" id="UP000789405"/>
    </source>
</evidence>
<sequence>MANELPTSKLENQRLSTAEPTMAPTPVLTDSQYKIGVDPKAPNIIEEKKEKNKKIDFDETLIFLLKILKQGQEGTEGPDNVNDKDTNLPEKRSRGRPKKEVSNNVMEKSAKTRGRPKKDKLATITTGNDTNSSGKRRGRPKREEIKVTPGNTANSVVKRGRGRPKQSESNRVAGVLQKKTRGRPKKALSKPITTEKRRPGRPKATKLDVFDGPTKTDEDKITTSEKRGRGRPRKNPLLSQVGKSKIAPKRVTSDKISNGTPKPRGRPRKVVTDKEVDVSHPESETKLSSINVAIPVEVSTANEIQVESNLEQSTNSIQAPNAIQNDPVEPSNAIALNGQNGQETVNGEPPKKRGRPKRDDQTEQGLTKKVKA</sequence>
<comment type="subcellular location">
    <subcellularLocation>
        <location evidence="1">Nucleus</location>
    </subcellularLocation>
</comment>
<evidence type="ECO:0000256" key="5">
    <source>
        <dbReference type="ARBA" id="ARBA00023163"/>
    </source>
</evidence>
<feature type="region of interest" description="Disordered" evidence="7">
    <location>
        <begin position="307"/>
        <end position="372"/>
    </location>
</feature>
<keyword evidence="5" id="KW-0804">Transcription</keyword>
<evidence type="ECO:0000256" key="7">
    <source>
        <dbReference type="SAM" id="MobiDB-lite"/>
    </source>
</evidence>
<dbReference type="GO" id="GO:0006355">
    <property type="term" value="P:regulation of DNA-templated transcription"/>
    <property type="evidence" value="ECO:0007669"/>
    <property type="project" value="InterPro"/>
</dbReference>
<evidence type="ECO:0000256" key="2">
    <source>
        <dbReference type="ARBA" id="ARBA00010812"/>
    </source>
</evidence>
<evidence type="ECO:0000256" key="3">
    <source>
        <dbReference type="ARBA" id="ARBA00023015"/>
    </source>
</evidence>
<accession>A0A9N9DQG8</accession>
<gene>
    <name evidence="8" type="ORF">DERYTH_LOCUS10063</name>
</gene>
<dbReference type="PANTHER" id="PTHR23341:SF2">
    <property type="entry name" value="HIGH MOBILITY GROUP PROTEIN HMG-12"/>
    <property type="match status" value="1"/>
</dbReference>
<keyword evidence="9" id="KW-1185">Reference proteome</keyword>
<dbReference type="GO" id="GO:0005634">
    <property type="term" value="C:nucleus"/>
    <property type="evidence" value="ECO:0007669"/>
    <property type="project" value="UniProtKB-SubCell"/>
</dbReference>
<reference evidence="8" key="1">
    <citation type="submission" date="2021-06" db="EMBL/GenBank/DDBJ databases">
        <authorList>
            <person name="Kallberg Y."/>
            <person name="Tangrot J."/>
            <person name="Rosling A."/>
        </authorList>
    </citation>
    <scope>NUCLEOTIDE SEQUENCE</scope>
    <source>
        <strain evidence="8">MA453B</strain>
    </source>
</reference>
<evidence type="ECO:0000256" key="4">
    <source>
        <dbReference type="ARBA" id="ARBA00023125"/>
    </source>
</evidence>
<dbReference type="PROSITE" id="PS00354">
    <property type="entry name" value="HMGI_Y"/>
    <property type="match status" value="1"/>
</dbReference>
<proteinExistence type="inferred from homology"/>
<keyword evidence="6" id="KW-0539">Nucleus</keyword>
<dbReference type="OrthoDB" id="2379564at2759"/>
<dbReference type="GO" id="GO:0010557">
    <property type="term" value="P:positive regulation of macromolecule biosynthetic process"/>
    <property type="evidence" value="ECO:0007669"/>
    <property type="project" value="UniProtKB-ARBA"/>
</dbReference>
<feature type="compositionally biased region" description="Polar residues" evidence="7">
    <location>
        <begin position="307"/>
        <end position="324"/>
    </location>
</feature>
<dbReference type="Pfam" id="PF02178">
    <property type="entry name" value="AT_hook"/>
    <property type="match status" value="7"/>
</dbReference>
<dbReference type="PRINTS" id="PR00929">
    <property type="entry name" value="ATHOOK"/>
</dbReference>
<comment type="caution">
    <text evidence="8">The sequence shown here is derived from an EMBL/GenBank/DDBJ whole genome shotgun (WGS) entry which is preliminary data.</text>
</comment>
<feature type="compositionally biased region" description="Polar residues" evidence="7">
    <location>
        <begin position="123"/>
        <end position="133"/>
    </location>
</feature>
<evidence type="ECO:0000256" key="6">
    <source>
        <dbReference type="ARBA" id="ARBA00023242"/>
    </source>
</evidence>
<protein>
    <submittedName>
        <fullName evidence="8">13091_t:CDS:1</fullName>
    </submittedName>
</protein>
<feature type="compositionally biased region" description="Basic and acidic residues" evidence="7">
    <location>
        <begin position="81"/>
        <end position="92"/>
    </location>
</feature>
<feature type="region of interest" description="Disordered" evidence="7">
    <location>
        <begin position="1"/>
        <end position="33"/>
    </location>
</feature>
<dbReference type="Proteomes" id="UP000789405">
    <property type="component" value="Unassembled WGS sequence"/>
</dbReference>
<keyword evidence="3" id="KW-0805">Transcription regulation</keyword>